<sequence>MTTNDFAMHQMHSSLPSIERVAIDTSGGLGSLYNQYSDSIVPTSSRNSLGDTIQIEDPVKCDLIDGRRKKSQNLLALIGMRENARLNTLLNFVPRNRLASIINHPYPMNEYTRLIYYSYTNRKTLPKDAAAFRKLSQPKDRHTDATHIITSFSSGISVTLIIQLVPNDQIVAQVDAVLKKCVRILKGIHKAAPITSNDENLMQQNTSIIAYSNISDLTGVTSLGDVCQFINRRHENAEIFQPLMYYLNPIQPLDPEYAHTNFPSIPIESSCHRKIEEYLLKYLDILKRWKQSLDSKETRILSVGLEEPFYELQRRWLNLKNLYEHDVQLLKVLVNDIRSGRSDTSRVDEIISKKKMQTIYNNKVKSIVEDLRDLEHKEQWIADLIKQKFQYYDVGKFGILQTDSELTIKEKLNLNDPSNRILCASDCLRKNNAKKFNRLHHDLVEQDRKNPASHLIYADFSYCSFPLKDITILSSQDHSEGQKRSKKRGNSSSTSDTINILLLGETGVGKSTFINALANYLIFETLDEAETSQPVVLMPVSFMITTGDHFEEHIVKFGDSDDSSNEDFSHPGQSVTQRCKSYVFHLNDTDQTKLRIIDTPGFGDTRGIEQDHKNMQHILEYINNLTHLNGICFLLKPNSARLHISFQSYLTQLFSLFDTNALNNIIFCFTSARSTFYTPGDTAPLIKTVLTTLSIGNVPFSKKNVFCFDSESFRYLIARQNKIRFDNNEKEEYERSWKTSVSESKRLIEYIRKDITVYPIDNNLQSMKRAQFTILGMVRPILETIRNSLRNLILCSKESVNTRLELDPKVISYPSTSCMLCVPYACLVGRFWVAKTIPHKIENNRCICECSPDQHSPIHYMLNHKLVKNSPKQDRDAISHLLVRLCRACAQFSHFLKHSTDLSNHDPFFVGLIQLISEETHFCNSYEPNDLNTKLVADLRTQQKEYDQHSNEMERKGTHKSLADIYDLINTVRKYPMMHEQLVAINEGQRKMMKLYECEVSRTSRKYVDISDGSS</sequence>
<protein>
    <recommendedName>
        <fullName evidence="1">Dynamin N-terminal domain-containing protein</fullName>
    </recommendedName>
</protein>
<dbReference type="AlphaFoldDB" id="A0A818BGJ1"/>
<organism evidence="2 3">
    <name type="scientific">Rotaria socialis</name>
    <dbReference type="NCBI Taxonomy" id="392032"/>
    <lineage>
        <taxon>Eukaryota</taxon>
        <taxon>Metazoa</taxon>
        <taxon>Spiralia</taxon>
        <taxon>Gnathifera</taxon>
        <taxon>Rotifera</taxon>
        <taxon>Eurotatoria</taxon>
        <taxon>Bdelloidea</taxon>
        <taxon>Philodinida</taxon>
        <taxon>Philodinidae</taxon>
        <taxon>Rotaria</taxon>
    </lineage>
</organism>
<dbReference type="Pfam" id="PF00350">
    <property type="entry name" value="Dynamin_N"/>
    <property type="match status" value="1"/>
</dbReference>
<dbReference type="PANTHER" id="PTHR32046:SF11">
    <property type="entry name" value="IMMUNE-ASSOCIATED NUCLEOTIDE-BINDING PROTEIN 10-LIKE"/>
    <property type="match status" value="1"/>
</dbReference>
<evidence type="ECO:0000313" key="3">
    <source>
        <dbReference type="Proteomes" id="UP000663872"/>
    </source>
</evidence>
<dbReference type="InterPro" id="IPR045063">
    <property type="entry name" value="Dynamin_N"/>
</dbReference>
<dbReference type="EMBL" id="CAJNYT010001491">
    <property type="protein sequence ID" value="CAF3414875.1"/>
    <property type="molecule type" value="Genomic_DNA"/>
</dbReference>
<dbReference type="PANTHER" id="PTHR32046">
    <property type="entry name" value="G DOMAIN-CONTAINING PROTEIN"/>
    <property type="match status" value="1"/>
</dbReference>
<dbReference type="SUPFAM" id="SSF52540">
    <property type="entry name" value="P-loop containing nucleoside triphosphate hydrolases"/>
    <property type="match status" value="2"/>
</dbReference>
<dbReference type="InterPro" id="IPR025662">
    <property type="entry name" value="Sigma_54_int_dom_ATP-bd_1"/>
</dbReference>
<reference evidence="2" key="1">
    <citation type="submission" date="2021-02" db="EMBL/GenBank/DDBJ databases">
        <authorList>
            <person name="Nowell W R."/>
        </authorList>
    </citation>
    <scope>NUCLEOTIDE SEQUENCE</scope>
</reference>
<dbReference type="Proteomes" id="UP000663872">
    <property type="component" value="Unassembled WGS sequence"/>
</dbReference>
<proteinExistence type="predicted"/>
<dbReference type="InterPro" id="IPR027417">
    <property type="entry name" value="P-loop_NTPase"/>
</dbReference>
<name>A0A818BGJ1_9BILA</name>
<evidence type="ECO:0000313" key="2">
    <source>
        <dbReference type="EMBL" id="CAF3414875.1"/>
    </source>
</evidence>
<dbReference type="Gene3D" id="3.40.50.300">
    <property type="entry name" value="P-loop containing nucleotide triphosphate hydrolases"/>
    <property type="match status" value="1"/>
</dbReference>
<evidence type="ECO:0000259" key="1">
    <source>
        <dbReference type="Pfam" id="PF00350"/>
    </source>
</evidence>
<dbReference type="PROSITE" id="PS00675">
    <property type="entry name" value="SIGMA54_INTERACT_1"/>
    <property type="match status" value="1"/>
</dbReference>
<comment type="caution">
    <text evidence="2">The sequence shown here is derived from an EMBL/GenBank/DDBJ whole genome shotgun (WGS) entry which is preliminary data.</text>
</comment>
<gene>
    <name evidence="2" type="ORF">GRG538_LOCUS11261</name>
</gene>
<accession>A0A818BGJ1</accession>
<feature type="domain" description="Dynamin N-terminal" evidence="1">
    <location>
        <begin position="500"/>
        <end position="623"/>
    </location>
</feature>